<name>A0A7R9M3J7_9ACAR</name>
<keyword evidence="3" id="KW-1185">Reference proteome</keyword>
<accession>A0A7R9M3J7</accession>
<protein>
    <submittedName>
        <fullName evidence="2">Uncharacterized protein</fullName>
    </submittedName>
</protein>
<feature type="region of interest" description="Disordered" evidence="1">
    <location>
        <begin position="23"/>
        <end position="56"/>
    </location>
</feature>
<feature type="compositionally biased region" description="Basic and acidic residues" evidence="1">
    <location>
        <begin position="26"/>
        <end position="42"/>
    </location>
</feature>
<dbReference type="EMBL" id="OC920782">
    <property type="protein sequence ID" value="CAD7652815.1"/>
    <property type="molecule type" value="Genomic_DNA"/>
</dbReference>
<gene>
    <name evidence="2" type="ORF">ONB1V03_LOCUS9474</name>
</gene>
<organism evidence="2">
    <name type="scientific">Oppiella nova</name>
    <dbReference type="NCBI Taxonomy" id="334625"/>
    <lineage>
        <taxon>Eukaryota</taxon>
        <taxon>Metazoa</taxon>
        <taxon>Ecdysozoa</taxon>
        <taxon>Arthropoda</taxon>
        <taxon>Chelicerata</taxon>
        <taxon>Arachnida</taxon>
        <taxon>Acari</taxon>
        <taxon>Acariformes</taxon>
        <taxon>Sarcoptiformes</taxon>
        <taxon>Oribatida</taxon>
        <taxon>Brachypylina</taxon>
        <taxon>Oppioidea</taxon>
        <taxon>Oppiidae</taxon>
        <taxon>Oppiella</taxon>
    </lineage>
</organism>
<dbReference type="EMBL" id="CAJPVJ010005957">
    <property type="protein sequence ID" value="CAG2170002.1"/>
    <property type="molecule type" value="Genomic_DNA"/>
</dbReference>
<proteinExistence type="predicted"/>
<feature type="compositionally biased region" description="Low complexity" evidence="1">
    <location>
        <begin position="43"/>
        <end position="56"/>
    </location>
</feature>
<evidence type="ECO:0000256" key="1">
    <source>
        <dbReference type="SAM" id="MobiDB-lite"/>
    </source>
</evidence>
<reference evidence="2" key="1">
    <citation type="submission" date="2020-11" db="EMBL/GenBank/DDBJ databases">
        <authorList>
            <person name="Tran Van P."/>
        </authorList>
    </citation>
    <scope>NUCLEOTIDE SEQUENCE</scope>
</reference>
<dbReference type="AlphaFoldDB" id="A0A7R9M3J7"/>
<dbReference type="Proteomes" id="UP000728032">
    <property type="component" value="Unassembled WGS sequence"/>
</dbReference>
<sequence>MNFTKARVKGLDVEVEENAVNSVLVSDKDKDPIESTNDKPVRPTESPTTSSPDTDSTTCFLESELFANKIREMLIEFVIVENMQHKSKLDDLKVGKIDGLKVNVNIPERIASTNFLKPMLEYIISRISTTVANGSMDSIVRHMRDVFYDAIQDKIKIKP</sequence>
<evidence type="ECO:0000313" key="3">
    <source>
        <dbReference type="Proteomes" id="UP000728032"/>
    </source>
</evidence>
<evidence type="ECO:0000313" key="2">
    <source>
        <dbReference type="EMBL" id="CAD7652815.1"/>
    </source>
</evidence>